<evidence type="ECO:0000313" key="1">
    <source>
        <dbReference type="EMBL" id="KFO38450.1"/>
    </source>
</evidence>
<dbReference type="AlphaFoldDB" id="A0A091E760"/>
<organism evidence="1 2">
    <name type="scientific">Fukomys damarensis</name>
    <name type="common">Damaraland mole rat</name>
    <name type="synonym">Cryptomys damarensis</name>
    <dbReference type="NCBI Taxonomy" id="885580"/>
    <lineage>
        <taxon>Eukaryota</taxon>
        <taxon>Metazoa</taxon>
        <taxon>Chordata</taxon>
        <taxon>Craniata</taxon>
        <taxon>Vertebrata</taxon>
        <taxon>Euteleostomi</taxon>
        <taxon>Mammalia</taxon>
        <taxon>Eutheria</taxon>
        <taxon>Euarchontoglires</taxon>
        <taxon>Glires</taxon>
        <taxon>Rodentia</taxon>
        <taxon>Hystricomorpha</taxon>
        <taxon>Bathyergidae</taxon>
        <taxon>Fukomys</taxon>
    </lineage>
</organism>
<keyword evidence="2" id="KW-1185">Reference proteome</keyword>
<accession>A0A091E760</accession>
<proteinExistence type="predicted"/>
<dbReference type="EMBL" id="KN120510">
    <property type="protein sequence ID" value="KFO38450.1"/>
    <property type="molecule type" value="Genomic_DNA"/>
</dbReference>
<sequence>MPEAKNRKYGLDAIQSWELGMKRGSRGFSVKLGGQEQGRTREDSDVIRRRLVRGVATPRSRPVVVTGMINTHTERKCNKINLLISLSFDGTTVLWAAMQQKHVTAWINIRRITNCDQKGIKETESVNKG</sequence>
<name>A0A091E760_FUKDA</name>
<evidence type="ECO:0000313" key="2">
    <source>
        <dbReference type="Proteomes" id="UP000028990"/>
    </source>
</evidence>
<protein>
    <submittedName>
        <fullName evidence="1">Uncharacterized protein</fullName>
    </submittedName>
</protein>
<gene>
    <name evidence="1" type="ORF">H920_00099</name>
</gene>
<reference evidence="1 2" key="1">
    <citation type="submission" date="2013-11" db="EMBL/GenBank/DDBJ databases">
        <title>The Damaraland mole rat (Fukomys damarensis) genome and evolution of African mole rats.</title>
        <authorList>
            <person name="Gladyshev V.N."/>
            <person name="Fang X."/>
        </authorList>
    </citation>
    <scope>NUCLEOTIDE SEQUENCE [LARGE SCALE GENOMIC DNA]</scope>
    <source>
        <tissue evidence="1">Liver</tissue>
    </source>
</reference>
<dbReference type="Proteomes" id="UP000028990">
    <property type="component" value="Unassembled WGS sequence"/>
</dbReference>